<dbReference type="AlphaFoldDB" id="A0A7J5TEM9"/>
<dbReference type="EMBL" id="WDPD01000052">
    <property type="protein sequence ID" value="KAB7456875.1"/>
    <property type="molecule type" value="Genomic_DNA"/>
</dbReference>
<feature type="compositionally biased region" description="Basic and acidic residues" evidence="1">
    <location>
        <begin position="20"/>
        <end position="29"/>
    </location>
</feature>
<sequence length="109" mass="12033">MPLPFNRKKGKRIPSGVLEGMDRTARSSKSEFLQSNDRGAIHQSSTRGVKVRARKGCFPIHTCFALGNLCAAIKNNQKNVSKERMMSATEVVANMPLHSATVRVNKHKA</sequence>
<proteinExistence type="predicted"/>
<name>A0A7J5TEM9_9BIFI</name>
<evidence type="ECO:0000313" key="2">
    <source>
        <dbReference type="EMBL" id="KAB7456875.1"/>
    </source>
</evidence>
<organism evidence="2 3">
    <name type="scientific">Bifidobacterium dentium</name>
    <dbReference type="NCBI Taxonomy" id="1689"/>
    <lineage>
        <taxon>Bacteria</taxon>
        <taxon>Bacillati</taxon>
        <taxon>Actinomycetota</taxon>
        <taxon>Actinomycetes</taxon>
        <taxon>Bifidobacteriales</taxon>
        <taxon>Bifidobacteriaceae</taxon>
        <taxon>Bifidobacterium</taxon>
    </lineage>
</organism>
<protein>
    <submittedName>
        <fullName evidence="2">Uncharacterized protein</fullName>
    </submittedName>
</protein>
<reference evidence="2 3" key="1">
    <citation type="journal article" date="2019" name="Nat. Med.">
        <title>A library of human gut bacterial isolates paired with longitudinal multiomics data enables mechanistic microbiome research.</title>
        <authorList>
            <person name="Poyet M."/>
            <person name="Groussin M."/>
            <person name="Gibbons S.M."/>
            <person name="Avila-Pacheco J."/>
            <person name="Jiang X."/>
            <person name="Kearney S.M."/>
            <person name="Perrotta A.R."/>
            <person name="Berdy B."/>
            <person name="Zhao S."/>
            <person name="Lieberman T.D."/>
            <person name="Swanson P.K."/>
            <person name="Smith M."/>
            <person name="Roesemann S."/>
            <person name="Alexander J.E."/>
            <person name="Rich S.A."/>
            <person name="Livny J."/>
            <person name="Vlamakis H."/>
            <person name="Clish C."/>
            <person name="Bullock K."/>
            <person name="Deik A."/>
            <person name="Scott J."/>
            <person name="Pierce K.A."/>
            <person name="Xavier R.J."/>
            <person name="Alm E.J."/>
        </authorList>
    </citation>
    <scope>NUCLEOTIDE SEQUENCE [LARGE SCALE GENOMIC DNA]</scope>
    <source>
        <strain evidence="2 3">BIOML-A2</strain>
    </source>
</reference>
<evidence type="ECO:0000256" key="1">
    <source>
        <dbReference type="SAM" id="MobiDB-lite"/>
    </source>
</evidence>
<accession>A0A7J5TEM9</accession>
<evidence type="ECO:0000313" key="3">
    <source>
        <dbReference type="Proteomes" id="UP000429211"/>
    </source>
</evidence>
<feature type="compositionally biased region" description="Polar residues" evidence="1">
    <location>
        <begin position="30"/>
        <end position="47"/>
    </location>
</feature>
<comment type="caution">
    <text evidence="2">The sequence shown here is derived from an EMBL/GenBank/DDBJ whole genome shotgun (WGS) entry which is preliminary data.</text>
</comment>
<dbReference type="Proteomes" id="UP000429211">
    <property type="component" value="Unassembled WGS sequence"/>
</dbReference>
<dbReference type="RefSeq" id="WP_152029545.1">
    <property type="nucleotide sequence ID" value="NZ_WDPD01000052.1"/>
</dbReference>
<gene>
    <name evidence="2" type="ORF">GBB04_11915</name>
</gene>
<feature type="region of interest" description="Disordered" evidence="1">
    <location>
        <begin position="20"/>
        <end position="48"/>
    </location>
</feature>
<feature type="non-terminal residue" evidence="2">
    <location>
        <position position="109"/>
    </location>
</feature>